<sequence length="256" mass="28512">MTMMFTTTTKTIKNRRRFSLQIAKKALLNVVVFSALLLLSQPRTVEAKRGDPDKPKYLPSTIYYSIRQAQQMCDMPLPKGHENDGAPLLPKARVQGRVDQRALHLCQQWNFVVANRQAQGKMQGYKLKPIIPPEHFHDGYVADMDKSAEYPEAAQAQNRLGYANGDEYDEEHMNMSREIHDASGHVGTGTGNAAAFADDVLLVAGAILFGAALKHVYDSKADPFKPMANVPKFPLRPDPESGEPQKHDPSGWEKQG</sequence>
<feature type="compositionally biased region" description="Basic and acidic residues" evidence="1">
    <location>
        <begin position="235"/>
        <end position="256"/>
    </location>
</feature>
<organism evidence="2 3">
    <name type="scientific">Bathycoccus prasinos</name>
    <dbReference type="NCBI Taxonomy" id="41875"/>
    <lineage>
        <taxon>Eukaryota</taxon>
        <taxon>Viridiplantae</taxon>
        <taxon>Chlorophyta</taxon>
        <taxon>Mamiellophyceae</taxon>
        <taxon>Mamiellales</taxon>
        <taxon>Bathycoccaceae</taxon>
        <taxon>Bathycoccus</taxon>
    </lineage>
</organism>
<evidence type="ECO:0000313" key="2">
    <source>
        <dbReference type="EMBL" id="CCO19082.1"/>
    </source>
</evidence>
<accession>K8ELH0</accession>
<keyword evidence="3" id="KW-1185">Reference proteome</keyword>
<name>K8ELH0_9CHLO</name>
<proteinExistence type="predicted"/>
<reference evidence="2 3" key="1">
    <citation type="submission" date="2011-10" db="EMBL/GenBank/DDBJ databases">
        <authorList>
            <person name="Genoscope - CEA"/>
        </authorList>
    </citation>
    <scope>NUCLEOTIDE SEQUENCE [LARGE SCALE GENOMIC DNA]</scope>
    <source>
        <strain evidence="2 3">RCC 1105</strain>
    </source>
</reference>
<dbReference type="AlphaFoldDB" id="K8ELH0"/>
<gene>
    <name evidence="2" type="ordered locus">Bathy12g01170</name>
</gene>
<evidence type="ECO:0000313" key="3">
    <source>
        <dbReference type="Proteomes" id="UP000198341"/>
    </source>
</evidence>
<dbReference type="Proteomes" id="UP000198341">
    <property type="component" value="Chromosome 12"/>
</dbReference>
<feature type="region of interest" description="Disordered" evidence="1">
    <location>
        <begin position="223"/>
        <end position="256"/>
    </location>
</feature>
<dbReference type="EMBL" id="FO082267">
    <property type="protein sequence ID" value="CCO19082.1"/>
    <property type="molecule type" value="Genomic_DNA"/>
</dbReference>
<dbReference type="RefSeq" id="XP_007509967.1">
    <property type="nucleotide sequence ID" value="XM_007509905.1"/>
</dbReference>
<dbReference type="KEGG" id="bpg:Bathy12g01170"/>
<dbReference type="GeneID" id="19012310"/>
<protein>
    <submittedName>
        <fullName evidence="2">Uncharacterized protein</fullName>
    </submittedName>
</protein>
<evidence type="ECO:0000256" key="1">
    <source>
        <dbReference type="SAM" id="MobiDB-lite"/>
    </source>
</evidence>